<keyword evidence="5" id="KW-0687">Ribonucleoprotein</keyword>
<proteinExistence type="predicted"/>
<evidence type="ECO:0000256" key="1">
    <source>
        <dbReference type="ARBA" id="ARBA00022664"/>
    </source>
</evidence>
<evidence type="ECO:0000313" key="7">
    <source>
        <dbReference type="Proteomes" id="UP000593564"/>
    </source>
</evidence>
<keyword evidence="4" id="KW-0508">mRNA splicing</keyword>
<dbReference type="GO" id="GO:0000375">
    <property type="term" value="P:RNA splicing, via transesterification reactions"/>
    <property type="evidence" value="ECO:0007669"/>
    <property type="project" value="InterPro"/>
</dbReference>
<keyword evidence="2" id="KW-0677">Repeat</keyword>
<dbReference type="PANTHER" id="PTHR31846:SF7">
    <property type="entry name" value="CRS1 _ YHBY (CRM) DOMAIN-CONTAINING PROTEIN"/>
    <property type="match status" value="1"/>
</dbReference>
<dbReference type="PANTHER" id="PTHR31846">
    <property type="entry name" value="CRS1 / YHBY (CRM) DOMAIN-CONTAINING PROTEIN"/>
    <property type="match status" value="1"/>
</dbReference>
<name>A0A7J7HQK9_CAMSI</name>
<dbReference type="GO" id="GO:0003729">
    <property type="term" value="F:mRNA binding"/>
    <property type="evidence" value="ECO:0007669"/>
    <property type="project" value="InterPro"/>
</dbReference>
<dbReference type="Proteomes" id="UP000593564">
    <property type="component" value="Unassembled WGS sequence"/>
</dbReference>
<keyword evidence="1" id="KW-0507">mRNA processing</keyword>
<keyword evidence="3" id="KW-0809">Transit peptide</keyword>
<reference evidence="7" key="1">
    <citation type="journal article" date="2020" name="Nat. Commun.">
        <title>Genome assembly of wild tea tree DASZ reveals pedigree and selection history of tea varieties.</title>
        <authorList>
            <person name="Zhang W."/>
            <person name="Zhang Y."/>
            <person name="Qiu H."/>
            <person name="Guo Y."/>
            <person name="Wan H."/>
            <person name="Zhang X."/>
            <person name="Scossa F."/>
            <person name="Alseekh S."/>
            <person name="Zhang Q."/>
            <person name="Wang P."/>
            <person name="Xu L."/>
            <person name="Schmidt M.H."/>
            <person name="Jia X."/>
            <person name="Li D."/>
            <person name="Zhu A."/>
            <person name="Guo F."/>
            <person name="Chen W."/>
            <person name="Ni D."/>
            <person name="Usadel B."/>
            <person name="Fernie A.R."/>
            <person name="Wen W."/>
        </authorList>
    </citation>
    <scope>NUCLEOTIDE SEQUENCE [LARGE SCALE GENOMIC DNA]</scope>
    <source>
        <strain evidence="7">cv. G240</strain>
    </source>
</reference>
<protein>
    <recommendedName>
        <fullName evidence="8">CRM domain-containing protein</fullName>
    </recommendedName>
</protein>
<comment type="caution">
    <text evidence="6">The sequence shown here is derived from an EMBL/GenBank/DDBJ whole genome shotgun (WGS) entry which is preliminary data.</text>
</comment>
<dbReference type="GO" id="GO:0006397">
    <property type="term" value="P:mRNA processing"/>
    <property type="evidence" value="ECO:0007669"/>
    <property type="project" value="UniProtKB-KW"/>
</dbReference>
<evidence type="ECO:0008006" key="8">
    <source>
        <dbReference type="Google" id="ProtNLM"/>
    </source>
</evidence>
<evidence type="ECO:0000256" key="4">
    <source>
        <dbReference type="ARBA" id="ARBA00023187"/>
    </source>
</evidence>
<keyword evidence="7" id="KW-1185">Reference proteome</keyword>
<evidence type="ECO:0000256" key="5">
    <source>
        <dbReference type="ARBA" id="ARBA00023274"/>
    </source>
</evidence>
<organism evidence="6 7">
    <name type="scientific">Camellia sinensis</name>
    <name type="common">Tea plant</name>
    <name type="synonym">Thea sinensis</name>
    <dbReference type="NCBI Taxonomy" id="4442"/>
    <lineage>
        <taxon>Eukaryota</taxon>
        <taxon>Viridiplantae</taxon>
        <taxon>Streptophyta</taxon>
        <taxon>Embryophyta</taxon>
        <taxon>Tracheophyta</taxon>
        <taxon>Spermatophyta</taxon>
        <taxon>Magnoliopsida</taxon>
        <taxon>eudicotyledons</taxon>
        <taxon>Gunneridae</taxon>
        <taxon>Pentapetalae</taxon>
        <taxon>asterids</taxon>
        <taxon>Ericales</taxon>
        <taxon>Theaceae</taxon>
        <taxon>Camellia</taxon>
    </lineage>
</organism>
<sequence length="233" mass="26159">MDFLGIISGNMEGLGLFRSLNIAHSLRSRTTHNITFIIECTGQSARALRAVKNRIVDTSFFTALTNWTRVNWAAVAGRPPLMANRLSLVAGRPSSLDLSEEEIMDLSELNHLGREPLLVDADVLPFVVLGYKCPFRLILYGTRHGRSREQQGLAMAMVKLWERSVITKIAIKLGVLNTCNEMMAEKLKVEHCCRGTRIYLFYKGNNFLPHVVTNTLDEAQKLAALQQDEEDQA</sequence>
<gene>
    <name evidence="6" type="ORF">HYC85_007150</name>
</gene>
<accession>A0A7J7HQK9</accession>
<dbReference type="GO" id="GO:1990904">
    <property type="term" value="C:ribonucleoprotein complex"/>
    <property type="evidence" value="ECO:0007669"/>
    <property type="project" value="UniProtKB-KW"/>
</dbReference>
<dbReference type="InterPro" id="IPR045278">
    <property type="entry name" value="CRS1/CFM2/CFM3"/>
</dbReference>
<evidence type="ECO:0000313" key="6">
    <source>
        <dbReference type="EMBL" id="KAF5954294.1"/>
    </source>
</evidence>
<reference evidence="6 7" key="2">
    <citation type="submission" date="2020-07" db="EMBL/GenBank/DDBJ databases">
        <title>Genome assembly of wild tea tree DASZ reveals pedigree and selection history of tea varieties.</title>
        <authorList>
            <person name="Zhang W."/>
        </authorList>
    </citation>
    <scope>NUCLEOTIDE SEQUENCE [LARGE SCALE GENOMIC DNA]</scope>
    <source>
        <strain evidence="7">cv. G240</strain>
        <tissue evidence="6">Leaf</tissue>
    </source>
</reference>
<evidence type="ECO:0000256" key="2">
    <source>
        <dbReference type="ARBA" id="ARBA00022737"/>
    </source>
</evidence>
<dbReference type="EMBL" id="JACBKZ010000003">
    <property type="protein sequence ID" value="KAF5954294.1"/>
    <property type="molecule type" value="Genomic_DNA"/>
</dbReference>
<evidence type="ECO:0000256" key="3">
    <source>
        <dbReference type="ARBA" id="ARBA00022946"/>
    </source>
</evidence>
<dbReference type="AlphaFoldDB" id="A0A7J7HQK9"/>